<protein>
    <recommendedName>
        <fullName evidence="7">Major facilitator superfamily (MFS) profile domain-containing protein</fullName>
    </recommendedName>
</protein>
<dbReference type="SUPFAM" id="SSF103473">
    <property type="entry name" value="MFS general substrate transporter"/>
    <property type="match status" value="2"/>
</dbReference>
<gene>
    <name evidence="8" type="ORF">JMJ35_000696</name>
</gene>
<evidence type="ECO:0000256" key="5">
    <source>
        <dbReference type="SAM" id="MobiDB-lite"/>
    </source>
</evidence>
<dbReference type="Proteomes" id="UP001166286">
    <property type="component" value="Unassembled WGS sequence"/>
</dbReference>
<feature type="transmembrane region" description="Helical" evidence="6">
    <location>
        <begin position="524"/>
        <end position="544"/>
    </location>
</feature>
<feature type="transmembrane region" description="Helical" evidence="6">
    <location>
        <begin position="261"/>
        <end position="280"/>
    </location>
</feature>
<feature type="transmembrane region" description="Helical" evidence="6">
    <location>
        <begin position="292"/>
        <end position="314"/>
    </location>
</feature>
<feature type="transmembrane region" description="Helical" evidence="6">
    <location>
        <begin position="326"/>
        <end position="346"/>
    </location>
</feature>
<evidence type="ECO:0000256" key="2">
    <source>
        <dbReference type="ARBA" id="ARBA00022692"/>
    </source>
</evidence>
<organism evidence="8 9">
    <name type="scientific">Cladonia borealis</name>
    <dbReference type="NCBI Taxonomy" id="184061"/>
    <lineage>
        <taxon>Eukaryota</taxon>
        <taxon>Fungi</taxon>
        <taxon>Dikarya</taxon>
        <taxon>Ascomycota</taxon>
        <taxon>Pezizomycotina</taxon>
        <taxon>Lecanoromycetes</taxon>
        <taxon>OSLEUM clade</taxon>
        <taxon>Lecanoromycetidae</taxon>
        <taxon>Lecanorales</taxon>
        <taxon>Lecanorineae</taxon>
        <taxon>Cladoniaceae</taxon>
        <taxon>Cladonia</taxon>
    </lineage>
</organism>
<feature type="compositionally biased region" description="Basic and acidic residues" evidence="5">
    <location>
        <begin position="88"/>
        <end position="100"/>
    </location>
</feature>
<dbReference type="InterPro" id="IPR011701">
    <property type="entry name" value="MFS"/>
</dbReference>
<name>A0AA39UFF6_9LECA</name>
<keyword evidence="9" id="KW-1185">Reference proteome</keyword>
<dbReference type="Gene3D" id="1.20.1720.10">
    <property type="entry name" value="Multidrug resistance protein D"/>
    <property type="match status" value="1"/>
</dbReference>
<feature type="transmembrane region" description="Helical" evidence="6">
    <location>
        <begin position="487"/>
        <end position="512"/>
    </location>
</feature>
<sequence>MTTHEGYGHGESTQQQVSVNHDPQDRIKEGMENLSLEQESRQDSNLHGNELEKLESDKSPSQEPVQVTHLDLPSKNKSVKSPSQEPVHVPHLDLPSKSESRTIPGTEEVIESQQARIERLGRERPAKFKSLGAELAFCYSIIASQFMAEYFVSGFNVLIPTLVKDLDIPQASAVWPASAFALVSASFFLPFGRLADMYGGYPVYLSGLVWFLIWSVIAGFSKNNLMLDFCRAMQGLGPAAFLPSGILLIGSTYRPGPRKNIVFSIYGGGAPLGFFVGIFIAGLTGNYLRFGWYFWIGAFFILTTILPAIFAIPSDMAERKRMGVKMDWLGSILIISGLILVVFAITDASYAPNGWKTSYILVTLIMGVLLLCIAFYVEGWLAEAPLIPFDLFQVPYLWAIFIALFISDGVLGVFLVFAPIYMQNIMGASPLQVAGWFTPMCLGGLFISAVGGFFLHLLPGTLLMLIGGLAWVLTSILFALAPEGANYWAFVFPAMIGATTGIDIIYNITNVFITTSLPQNRQGLAGALINSLLYLGIAFLLAFADVTQTQTTQLGLKRSYQAVFWYQFACSVLALVVMIGFVRIRKAKSEMTADERAAINRDRLELA</sequence>
<feature type="transmembrane region" description="Helical" evidence="6">
    <location>
        <begin position="232"/>
        <end position="249"/>
    </location>
</feature>
<feature type="compositionally biased region" description="Polar residues" evidence="5">
    <location>
        <begin position="11"/>
        <end position="21"/>
    </location>
</feature>
<dbReference type="GO" id="GO:0016020">
    <property type="term" value="C:membrane"/>
    <property type="evidence" value="ECO:0007669"/>
    <property type="project" value="UniProtKB-SubCell"/>
</dbReference>
<feature type="transmembrane region" description="Helical" evidence="6">
    <location>
        <begin position="397"/>
        <end position="421"/>
    </location>
</feature>
<dbReference type="Gene3D" id="1.20.1250.20">
    <property type="entry name" value="MFS general substrate transporter like domains"/>
    <property type="match status" value="1"/>
</dbReference>
<feature type="region of interest" description="Disordered" evidence="5">
    <location>
        <begin position="1"/>
        <end position="102"/>
    </location>
</feature>
<feature type="compositionally biased region" description="Basic and acidic residues" evidence="5">
    <location>
        <begin position="38"/>
        <end position="60"/>
    </location>
</feature>
<dbReference type="InterPro" id="IPR020846">
    <property type="entry name" value="MFS_dom"/>
</dbReference>
<feature type="transmembrane region" description="Helical" evidence="6">
    <location>
        <begin position="203"/>
        <end position="220"/>
    </location>
</feature>
<keyword evidence="4 6" id="KW-0472">Membrane</keyword>
<dbReference type="PROSITE" id="PS50850">
    <property type="entry name" value="MFS"/>
    <property type="match status" value="1"/>
</dbReference>
<feature type="compositionally biased region" description="Basic and acidic residues" evidence="5">
    <location>
        <begin position="22"/>
        <end position="31"/>
    </location>
</feature>
<evidence type="ECO:0000313" key="8">
    <source>
        <dbReference type="EMBL" id="KAK0517541.1"/>
    </source>
</evidence>
<keyword evidence="3 6" id="KW-1133">Transmembrane helix</keyword>
<evidence type="ECO:0000259" key="7">
    <source>
        <dbReference type="PROSITE" id="PS50850"/>
    </source>
</evidence>
<dbReference type="PANTHER" id="PTHR42718">
    <property type="entry name" value="MAJOR FACILITATOR SUPERFAMILY MULTIDRUG TRANSPORTER MFSC"/>
    <property type="match status" value="1"/>
</dbReference>
<accession>A0AA39UFF6</accession>
<evidence type="ECO:0000256" key="1">
    <source>
        <dbReference type="ARBA" id="ARBA00004141"/>
    </source>
</evidence>
<keyword evidence="2 6" id="KW-0812">Transmembrane</keyword>
<comment type="caution">
    <text evidence="8">The sequence shown here is derived from an EMBL/GenBank/DDBJ whole genome shotgun (WGS) entry which is preliminary data.</text>
</comment>
<evidence type="ECO:0000256" key="6">
    <source>
        <dbReference type="SAM" id="Phobius"/>
    </source>
</evidence>
<dbReference type="GO" id="GO:0022857">
    <property type="term" value="F:transmembrane transporter activity"/>
    <property type="evidence" value="ECO:0007669"/>
    <property type="project" value="InterPro"/>
</dbReference>
<feature type="domain" description="Major facilitator superfamily (MFS) profile" evidence="7">
    <location>
        <begin position="137"/>
        <end position="586"/>
    </location>
</feature>
<evidence type="ECO:0000313" key="9">
    <source>
        <dbReference type="Proteomes" id="UP001166286"/>
    </source>
</evidence>
<dbReference type="EMBL" id="JAFEKC020000001">
    <property type="protein sequence ID" value="KAK0517541.1"/>
    <property type="molecule type" value="Genomic_DNA"/>
</dbReference>
<comment type="subcellular location">
    <subcellularLocation>
        <location evidence="1">Membrane</location>
        <topology evidence="1">Multi-pass membrane protein</topology>
    </subcellularLocation>
</comment>
<feature type="transmembrane region" description="Helical" evidence="6">
    <location>
        <begin position="173"/>
        <end position="191"/>
    </location>
</feature>
<feature type="transmembrane region" description="Helical" evidence="6">
    <location>
        <begin position="462"/>
        <end position="481"/>
    </location>
</feature>
<feature type="compositionally biased region" description="Polar residues" evidence="5">
    <location>
        <begin position="75"/>
        <end position="84"/>
    </location>
</feature>
<dbReference type="Pfam" id="PF07690">
    <property type="entry name" value="MFS_1"/>
    <property type="match status" value="1"/>
</dbReference>
<proteinExistence type="predicted"/>
<feature type="transmembrane region" description="Helical" evidence="6">
    <location>
        <begin position="131"/>
        <end position="153"/>
    </location>
</feature>
<feature type="transmembrane region" description="Helical" evidence="6">
    <location>
        <begin position="433"/>
        <end position="455"/>
    </location>
</feature>
<dbReference type="InterPro" id="IPR036259">
    <property type="entry name" value="MFS_trans_sf"/>
</dbReference>
<evidence type="ECO:0000256" key="3">
    <source>
        <dbReference type="ARBA" id="ARBA00022989"/>
    </source>
</evidence>
<dbReference type="PANTHER" id="PTHR42718:SF36">
    <property type="entry name" value="MULTIDRUG TRANSPORTER, PUTATIVE (AFU_ORTHOLOGUE AFUA_4G13820)-RELATED"/>
    <property type="match status" value="1"/>
</dbReference>
<evidence type="ECO:0000256" key="4">
    <source>
        <dbReference type="ARBA" id="ARBA00023136"/>
    </source>
</evidence>
<feature type="transmembrane region" description="Helical" evidence="6">
    <location>
        <begin position="358"/>
        <end position="377"/>
    </location>
</feature>
<dbReference type="AlphaFoldDB" id="A0AA39UFF6"/>
<reference evidence="8" key="1">
    <citation type="submission" date="2023-03" db="EMBL/GenBank/DDBJ databases">
        <title>Complete genome of Cladonia borealis.</title>
        <authorList>
            <person name="Park H."/>
        </authorList>
    </citation>
    <scope>NUCLEOTIDE SEQUENCE</scope>
    <source>
        <strain evidence="8">ANT050790</strain>
    </source>
</reference>
<feature type="transmembrane region" description="Helical" evidence="6">
    <location>
        <begin position="564"/>
        <end position="582"/>
    </location>
</feature>